<organism evidence="2 3">
    <name type="scientific">Allocatelliglobosispora scoriae</name>
    <dbReference type="NCBI Taxonomy" id="643052"/>
    <lineage>
        <taxon>Bacteria</taxon>
        <taxon>Bacillati</taxon>
        <taxon>Actinomycetota</taxon>
        <taxon>Actinomycetes</taxon>
        <taxon>Micromonosporales</taxon>
        <taxon>Micromonosporaceae</taxon>
        <taxon>Allocatelliglobosispora</taxon>
    </lineage>
</organism>
<evidence type="ECO:0008006" key="4">
    <source>
        <dbReference type="Google" id="ProtNLM"/>
    </source>
</evidence>
<protein>
    <recommendedName>
        <fullName evidence="4">Secreted protein</fullName>
    </recommendedName>
</protein>
<accession>A0A841BNT9</accession>
<feature type="signal peptide" evidence="1">
    <location>
        <begin position="1"/>
        <end position="32"/>
    </location>
</feature>
<comment type="caution">
    <text evidence="2">The sequence shown here is derived from an EMBL/GenBank/DDBJ whole genome shotgun (WGS) entry which is preliminary data.</text>
</comment>
<evidence type="ECO:0000313" key="3">
    <source>
        <dbReference type="Proteomes" id="UP000587527"/>
    </source>
</evidence>
<dbReference type="EMBL" id="JACHMN010000002">
    <property type="protein sequence ID" value="MBB5868491.1"/>
    <property type="molecule type" value="Genomic_DNA"/>
</dbReference>
<proteinExistence type="predicted"/>
<sequence length="182" mass="18368">MKKSSTRIRAIPALALAIVLGAVGLPAAPAAASPTLVTCVGTDTAHYTPGLTHTTQTVTVTGQNAASCTSLTHPNLRSVADPYAATFPSSCENLTTNASGTDQLYWNGVPAQSSTWNYTLNVVTVDGTLLSTFSGPITAGVLAGSTLTIVTAEPTIDLLACGHPAGLIDVGGPSSWTITGLS</sequence>
<dbReference type="AlphaFoldDB" id="A0A841BNT9"/>
<reference evidence="2 3" key="1">
    <citation type="submission" date="2020-08" db="EMBL/GenBank/DDBJ databases">
        <title>Sequencing the genomes of 1000 actinobacteria strains.</title>
        <authorList>
            <person name="Klenk H.-P."/>
        </authorList>
    </citation>
    <scope>NUCLEOTIDE SEQUENCE [LARGE SCALE GENOMIC DNA]</scope>
    <source>
        <strain evidence="2 3">DSM 45362</strain>
    </source>
</reference>
<dbReference type="RefSeq" id="WP_184834475.1">
    <property type="nucleotide sequence ID" value="NZ_JACHMN010000002.1"/>
</dbReference>
<gene>
    <name evidence="2" type="ORF">F4553_001870</name>
</gene>
<evidence type="ECO:0000313" key="2">
    <source>
        <dbReference type="EMBL" id="MBB5868491.1"/>
    </source>
</evidence>
<name>A0A841BNT9_9ACTN</name>
<evidence type="ECO:0000256" key="1">
    <source>
        <dbReference type="SAM" id="SignalP"/>
    </source>
</evidence>
<keyword evidence="1" id="KW-0732">Signal</keyword>
<dbReference type="Proteomes" id="UP000587527">
    <property type="component" value="Unassembled WGS sequence"/>
</dbReference>
<feature type="chain" id="PRO_5032633083" description="Secreted protein" evidence="1">
    <location>
        <begin position="33"/>
        <end position="182"/>
    </location>
</feature>
<keyword evidence="3" id="KW-1185">Reference proteome</keyword>